<keyword evidence="8" id="KW-1185">Reference proteome</keyword>
<protein>
    <submittedName>
        <fullName evidence="7">Uncharacterized 5xTM membrane BCR, YitT family COG1284</fullName>
    </submittedName>
</protein>
<feature type="transmembrane region" description="Helical" evidence="6">
    <location>
        <begin position="21"/>
        <end position="38"/>
    </location>
</feature>
<evidence type="ECO:0000256" key="3">
    <source>
        <dbReference type="ARBA" id="ARBA00022692"/>
    </source>
</evidence>
<dbReference type="Proteomes" id="UP000198520">
    <property type="component" value="Unassembled WGS sequence"/>
</dbReference>
<keyword evidence="2" id="KW-1003">Cell membrane</keyword>
<dbReference type="EMBL" id="FONZ01000003">
    <property type="protein sequence ID" value="SFF17498.1"/>
    <property type="molecule type" value="Genomic_DNA"/>
</dbReference>
<keyword evidence="3 6" id="KW-0812">Transmembrane</keyword>
<reference evidence="8" key="1">
    <citation type="submission" date="2016-10" db="EMBL/GenBank/DDBJ databases">
        <authorList>
            <person name="Varghese N."/>
            <person name="Submissions S."/>
        </authorList>
    </citation>
    <scope>NUCLEOTIDE SEQUENCE [LARGE SCALE GENOMIC DNA]</scope>
    <source>
        <strain evidence="8">DSM 19083</strain>
    </source>
</reference>
<sequence>MSAPTEVMPAQVVPHAWHEDVLALLIGSLLASLGLYVLESGGAVTGGTPGLGLVLSHATSWPFAAVYVVVNIPFVLLGIVQRGWRFTVRSAIAVGLLAGFSLVHPHLMPLEDVSLVYGAIVGNVLVGVAIVVLFRHGSSLGGFGVLALLCQDKLGWRAGYVQLACDAVVLLLSIAVVPPVTLLVSAAGAVLLNFVLALNHRPGRYFGA</sequence>
<dbReference type="Pfam" id="PF02588">
    <property type="entry name" value="YitT_membrane"/>
    <property type="match status" value="1"/>
</dbReference>
<dbReference type="OrthoDB" id="3296441at2"/>
<proteinExistence type="predicted"/>
<evidence type="ECO:0000256" key="1">
    <source>
        <dbReference type="ARBA" id="ARBA00004651"/>
    </source>
</evidence>
<evidence type="ECO:0000256" key="2">
    <source>
        <dbReference type="ARBA" id="ARBA00022475"/>
    </source>
</evidence>
<dbReference type="PANTHER" id="PTHR33545:SF5">
    <property type="entry name" value="UPF0750 MEMBRANE PROTEIN YITT"/>
    <property type="match status" value="1"/>
</dbReference>
<evidence type="ECO:0000313" key="7">
    <source>
        <dbReference type="EMBL" id="SFF17498.1"/>
    </source>
</evidence>
<keyword evidence="5 6" id="KW-0472">Membrane</keyword>
<dbReference type="GO" id="GO:0005886">
    <property type="term" value="C:plasma membrane"/>
    <property type="evidence" value="ECO:0007669"/>
    <property type="project" value="UniProtKB-SubCell"/>
</dbReference>
<feature type="transmembrane region" description="Helical" evidence="6">
    <location>
        <begin position="180"/>
        <end position="198"/>
    </location>
</feature>
<dbReference type="InterPro" id="IPR051461">
    <property type="entry name" value="UPF0750_membrane"/>
</dbReference>
<evidence type="ECO:0000256" key="5">
    <source>
        <dbReference type="ARBA" id="ARBA00023136"/>
    </source>
</evidence>
<dbReference type="InterPro" id="IPR003740">
    <property type="entry name" value="YitT"/>
</dbReference>
<comment type="subcellular location">
    <subcellularLocation>
        <location evidence="1">Cell membrane</location>
        <topology evidence="1">Multi-pass membrane protein</topology>
    </subcellularLocation>
</comment>
<organism evidence="7 8">
    <name type="scientific">Flavimobilis marinus</name>
    <dbReference type="NCBI Taxonomy" id="285351"/>
    <lineage>
        <taxon>Bacteria</taxon>
        <taxon>Bacillati</taxon>
        <taxon>Actinomycetota</taxon>
        <taxon>Actinomycetes</taxon>
        <taxon>Micrococcales</taxon>
        <taxon>Jonesiaceae</taxon>
        <taxon>Flavimobilis</taxon>
    </lineage>
</organism>
<dbReference type="PANTHER" id="PTHR33545">
    <property type="entry name" value="UPF0750 MEMBRANE PROTEIN YITT-RELATED"/>
    <property type="match status" value="1"/>
</dbReference>
<dbReference type="STRING" id="285351.SAMN04488035_1805"/>
<dbReference type="AlphaFoldDB" id="A0A1I2GJS6"/>
<dbReference type="RefSeq" id="WP_093377611.1">
    <property type="nucleotide sequence ID" value="NZ_BNAN01000003.1"/>
</dbReference>
<name>A0A1I2GJS6_9MICO</name>
<keyword evidence="4 6" id="KW-1133">Transmembrane helix</keyword>
<gene>
    <name evidence="7" type="ORF">SAMN04488035_1805</name>
</gene>
<feature type="transmembrane region" description="Helical" evidence="6">
    <location>
        <begin position="58"/>
        <end position="79"/>
    </location>
</feature>
<evidence type="ECO:0000256" key="6">
    <source>
        <dbReference type="SAM" id="Phobius"/>
    </source>
</evidence>
<evidence type="ECO:0000313" key="8">
    <source>
        <dbReference type="Proteomes" id="UP000198520"/>
    </source>
</evidence>
<feature type="transmembrane region" description="Helical" evidence="6">
    <location>
        <begin position="115"/>
        <end position="134"/>
    </location>
</feature>
<accession>A0A1I2GJS6</accession>
<evidence type="ECO:0000256" key="4">
    <source>
        <dbReference type="ARBA" id="ARBA00022989"/>
    </source>
</evidence>